<accession>A0A1C9U4T2</accession>
<sequence length="66" mass="7442">MAQQCTGLLRQCQRLLPGRRTSFPHENSFGLIKNYIFSGVQLGECFIVNKTRDVDGNRAQANVRST</sequence>
<proteinExistence type="predicted"/>
<name>A0A1C9U4T2_9BACT</name>
<evidence type="ECO:0000313" key="1">
    <source>
        <dbReference type="EMBL" id="AOR51148.1"/>
    </source>
</evidence>
<protein>
    <submittedName>
        <fullName evidence="1">Uncharacterized protein</fullName>
    </submittedName>
</protein>
<organism evidence="1">
    <name type="scientific">uncultured bacterium pAY4-1</name>
    <dbReference type="NCBI Taxonomy" id="1781157"/>
    <lineage>
        <taxon>Bacteria</taxon>
        <taxon>environmental samples</taxon>
    </lineage>
</organism>
<reference evidence="1" key="1">
    <citation type="journal article" date="2016" name="Sci. Rep.">
        <title>Triclosan Resistome from Metagenome Reveals Diverse Enoyl Acyl Carrier Protein Reductases and Selective Enrichment of Triclosan Resistance Genes.</title>
        <authorList>
            <person name="Khan R."/>
            <person name="Kong H.G."/>
            <person name="Jung Y.H."/>
            <person name="Choi J."/>
            <person name="Baek K.Y."/>
            <person name="Hwang E.C."/>
            <person name="Lee S.W."/>
        </authorList>
    </citation>
    <scope>NUCLEOTIDE SEQUENCE</scope>
</reference>
<dbReference type="AlphaFoldDB" id="A0A1C9U4T2"/>
<dbReference type="EMBL" id="KT982361">
    <property type="protein sequence ID" value="AOR51148.1"/>
    <property type="molecule type" value="Genomic_DNA"/>
</dbReference>